<dbReference type="InterPro" id="IPR007632">
    <property type="entry name" value="Anoctamin"/>
</dbReference>
<dbReference type="OrthoDB" id="6418703at2759"/>
<evidence type="ECO:0000256" key="6">
    <source>
        <dbReference type="RuleBase" id="RU280814"/>
    </source>
</evidence>
<dbReference type="PANTHER" id="PTHR12308:SF73">
    <property type="entry name" value="ANOCTAMIN"/>
    <property type="match status" value="1"/>
</dbReference>
<dbReference type="InterPro" id="IPR049452">
    <property type="entry name" value="Anoctamin_TM"/>
</dbReference>
<feature type="non-terminal residue" evidence="8">
    <location>
        <position position="136"/>
    </location>
</feature>
<gene>
    <name evidence="8" type="ORF">BIW11_13743</name>
</gene>
<keyword evidence="4" id="KW-1133">Transmembrane helix</keyword>
<dbReference type="Proteomes" id="UP000192247">
    <property type="component" value="Unassembled WGS sequence"/>
</dbReference>
<evidence type="ECO:0000256" key="2">
    <source>
        <dbReference type="ARBA" id="ARBA00009671"/>
    </source>
</evidence>
<dbReference type="PANTHER" id="PTHR12308">
    <property type="entry name" value="ANOCTAMIN"/>
    <property type="match status" value="1"/>
</dbReference>
<evidence type="ECO:0000256" key="5">
    <source>
        <dbReference type="ARBA" id="ARBA00023136"/>
    </source>
</evidence>
<organism evidence="8 9">
    <name type="scientific">Tropilaelaps mercedesae</name>
    <dbReference type="NCBI Taxonomy" id="418985"/>
    <lineage>
        <taxon>Eukaryota</taxon>
        <taxon>Metazoa</taxon>
        <taxon>Ecdysozoa</taxon>
        <taxon>Arthropoda</taxon>
        <taxon>Chelicerata</taxon>
        <taxon>Arachnida</taxon>
        <taxon>Acari</taxon>
        <taxon>Parasitiformes</taxon>
        <taxon>Mesostigmata</taxon>
        <taxon>Gamasina</taxon>
        <taxon>Dermanyssoidea</taxon>
        <taxon>Laelapidae</taxon>
        <taxon>Tropilaelaps</taxon>
    </lineage>
</organism>
<sequence>SSTSRQTATKVAPDIRVILDREWRQLLKGQPLDAIRSSAFVYFVDTIKVAGDTELTPFWAFSICLWSTIFLEIWKRRQSLLALRWNVDHFSSEEPDRPQFYGTMSEMDPLTGEVRWHYPLRQRALKYVVSFAFFTL</sequence>
<feature type="non-terminal residue" evidence="8">
    <location>
        <position position="1"/>
    </location>
</feature>
<evidence type="ECO:0000256" key="1">
    <source>
        <dbReference type="ARBA" id="ARBA00004141"/>
    </source>
</evidence>
<keyword evidence="3" id="KW-0812">Transmembrane</keyword>
<accession>A0A1V9X104</accession>
<feature type="domain" description="Anoctamin transmembrane" evidence="7">
    <location>
        <begin position="41"/>
        <end position="134"/>
    </location>
</feature>
<name>A0A1V9X104_9ACAR</name>
<dbReference type="InParanoid" id="A0A1V9X104"/>
<evidence type="ECO:0000313" key="9">
    <source>
        <dbReference type="Proteomes" id="UP000192247"/>
    </source>
</evidence>
<reference evidence="8 9" key="1">
    <citation type="journal article" date="2017" name="Gigascience">
        <title>Draft genome of the honey bee ectoparasitic mite, Tropilaelaps mercedesae, is shaped by the parasitic life history.</title>
        <authorList>
            <person name="Dong X."/>
            <person name="Armstrong S.D."/>
            <person name="Xia D."/>
            <person name="Makepeace B.L."/>
            <person name="Darby A.C."/>
            <person name="Kadowaki T."/>
        </authorList>
    </citation>
    <scope>NUCLEOTIDE SEQUENCE [LARGE SCALE GENOMIC DNA]</scope>
    <source>
        <strain evidence="8">Wuxi-XJTLU</strain>
    </source>
</reference>
<dbReference type="EMBL" id="MNPL01030001">
    <property type="protein sequence ID" value="OQR67071.1"/>
    <property type="molecule type" value="Genomic_DNA"/>
</dbReference>
<evidence type="ECO:0000256" key="3">
    <source>
        <dbReference type="ARBA" id="ARBA00022692"/>
    </source>
</evidence>
<dbReference type="GO" id="GO:0005254">
    <property type="term" value="F:chloride channel activity"/>
    <property type="evidence" value="ECO:0007669"/>
    <property type="project" value="TreeGrafter"/>
</dbReference>
<proteinExistence type="inferred from homology"/>
<comment type="subcellular location">
    <subcellularLocation>
        <location evidence="1 6">Membrane</location>
        <topology evidence="1 6">Multi-pass membrane protein</topology>
    </subcellularLocation>
</comment>
<dbReference type="AlphaFoldDB" id="A0A1V9X104"/>
<dbReference type="GO" id="GO:0005886">
    <property type="term" value="C:plasma membrane"/>
    <property type="evidence" value="ECO:0007669"/>
    <property type="project" value="TreeGrafter"/>
</dbReference>
<evidence type="ECO:0000259" key="7">
    <source>
        <dbReference type="Pfam" id="PF04547"/>
    </source>
</evidence>
<keyword evidence="5" id="KW-0472">Membrane</keyword>
<protein>
    <recommendedName>
        <fullName evidence="6">Anoctamin</fullName>
    </recommendedName>
</protein>
<evidence type="ECO:0000313" key="8">
    <source>
        <dbReference type="EMBL" id="OQR67071.1"/>
    </source>
</evidence>
<comment type="caution">
    <text evidence="8">The sequence shown here is derived from an EMBL/GenBank/DDBJ whole genome shotgun (WGS) entry which is preliminary data.</text>
</comment>
<comment type="similarity">
    <text evidence="2 6">Belongs to the anoctamin family.</text>
</comment>
<evidence type="ECO:0000256" key="4">
    <source>
        <dbReference type="ARBA" id="ARBA00022989"/>
    </source>
</evidence>
<keyword evidence="9" id="KW-1185">Reference proteome</keyword>
<dbReference type="Pfam" id="PF04547">
    <property type="entry name" value="Anoctamin"/>
    <property type="match status" value="1"/>
</dbReference>